<dbReference type="InterPro" id="IPR013324">
    <property type="entry name" value="RNA_pol_sigma_r3/r4-like"/>
</dbReference>
<dbReference type="GO" id="GO:0016987">
    <property type="term" value="F:sigma factor activity"/>
    <property type="evidence" value="ECO:0007669"/>
    <property type="project" value="UniProtKB-KW"/>
</dbReference>
<comment type="similarity">
    <text evidence="1">Belongs to the sigma-70 factor family. ECF subfamily.</text>
</comment>
<dbReference type="Gene3D" id="1.10.10.10">
    <property type="entry name" value="Winged helix-like DNA-binding domain superfamily/Winged helix DNA-binding domain"/>
    <property type="match status" value="1"/>
</dbReference>
<dbReference type="Proteomes" id="UP000292085">
    <property type="component" value="Unassembled WGS sequence"/>
</dbReference>
<feature type="domain" description="PhyR sigma2" evidence="6">
    <location>
        <begin position="8"/>
        <end position="61"/>
    </location>
</feature>
<dbReference type="GO" id="GO:0003677">
    <property type="term" value="F:DNA binding"/>
    <property type="evidence" value="ECO:0007669"/>
    <property type="project" value="InterPro"/>
</dbReference>
<keyword evidence="3" id="KW-0731">Sigma factor</keyword>
<dbReference type="Gene3D" id="1.10.1740.10">
    <property type="match status" value="1"/>
</dbReference>
<dbReference type="InterPro" id="IPR039425">
    <property type="entry name" value="RNA_pol_sigma-70-like"/>
</dbReference>
<dbReference type="InterPro" id="IPR053866">
    <property type="entry name" value="PhyR_sigma2"/>
</dbReference>
<evidence type="ECO:0000313" key="8">
    <source>
        <dbReference type="Proteomes" id="UP000292085"/>
    </source>
</evidence>
<dbReference type="AlphaFoldDB" id="A0A4Q6XSN9"/>
<dbReference type="GO" id="GO:0006352">
    <property type="term" value="P:DNA-templated transcription initiation"/>
    <property type="evidence" value="ECO:0007669"/>
    <property type="project" value="InterPro"/>
</dbReference>
<dbReference type="Pfam" id="PF22029">
    <property type="entry name" value="PhyR_sigma2"/>
    <property type="match status" value="1"/>
</dbReference>
<dbReference type="PANTHER" id="PTHR43133">
    <property type="entry name" value="RNA POLYMERASE ECF-TYPE SIGMA FACTO"/>
    <property type="match status" value="1"/>
</dbReference>
<evidence type="ECO:0000259" key="5">
    <source>
        <dbReference type="Pfam" id="PF08281"/>
    </source>
</evidence>
<dbReference type="PANTHER" id="PTHR43133:SF25">
    <property type="entry name" value="RNA POLYMERASE SIGMA FACTOR RFAY-RELATED"/>
    <property type="match status" value="1"/>
</dbReference>
<dbReference type="InterPro" id="IPR013325">
    <property type="entry name" value="RNA_pol_sigma_r2"/>
</dbReference>
<proteinExistence type="inferred from homology"/>
<dbReference type="SUPFAM" id="SSF88659">
    <property type="entry name" value="Sigma3 and sigma4 domains of RNA polymerase sigma factors"/>
    <property type="match status" value="1"/>
</dbReference>
<dbReference type="Pfam" id="PF08281">
    <property type="entry name" value="Sigma70_r4_2"/>
    <property type="match status" value="1"/>
</dbReference>
<keyword evidence="2" id="KW-0805">Transcription regulation</keyword>
<dbReference type="RefSeq" id="WP_130160304.1">
    <property type="nucleotide sequence ID" value="NZ_SGIS01000064.1"/>
</dbReference>
<evidence type="ECO:0000256" key="1">
    <source>
        <dbReference type="ARBA" id="ARBA00010641"/>
    </source>
</evidence>
<dbReference type="InterPro" id="IPR014284">
    <property type="entry name" value="RNA_pol_sigma-70_dom"/>
</dbReference>
<dbReference type="CDD" id="cd06171">
    <property type="entry name" value="Sigma70_r4"/>
    <property type="match status" value="1"/>
</dbReference>
<feature type="domain" description="RNA polymerase sigma factor 70 region 4 type 2" evidence="5">
    <location>
        <begin position="102"/>
        <end position="153"/>
    </location>
</feature>
<keyword evidence="4" id="KW-0804">Transcription</keyword>
<reference evidence="7 8" key="1">
    <citation type="submission" date="2019-02" db="EMBL/GenBank/DDBJ databases">
        <authorList>
            <person name="Li Y."/>
        </authorList>
    </citation>
    <scope>NUCLEOTIDE SEQUENCE [LARGE SCALE GENOMIC DNA]</scope>
    <source>
        <strain evidence="7 8">3-7</strain>
    </source>
</reference>
<organism evidence="7 8">
    <name type="scientific">Sphingomonas populi</name>
    <dbReference type="NCBI Taxonomy" id="2484750"/>
    <lineage>
        <taxon>Bacteria</taxon>
        <taxon>Pseudomonadati</taxon>
        <taxon>Pseudomonadota</taxon>
        <taxon>Alphaproteobacteria</taxon>
        <taxon>Sphingomonadales</taxon>
        <taxon>Sphingomonadaceae</taxon>
        <taxon>Sphingomonas</taxon>
    </lineage>
</organism>
<evidence type="ECO:0000313" key="7">
    <source>
        <dbReference type="EMBL" id="RZF60552.1"/>
    </source>
</evidence>
<dbReference type="InterPro" id="IPR036388">
    <property type="entry name" value="WH-like_DNA-bd_sf"/>
</dbReference>
<comment type="caution">
    <text evidence="7">The sequence shown here is derived from an EMBL/GenBank/DDBJ whole genome shotgun (WGS) entry which is preliminary data.</text>
</comment>
<evidence type="ECO:0000259" key="6">
    <source>
        <dbReference type="Pfam" id="PF22029"/>
    </source>
</evidence>
<evidence type="ECO:0000256" key="4">
    <source>
        <dbReference type="ARBA" id="ARBA00023163"/>
    </source>
</evidence>
<sequence length="169" mass="18381">MDALAAAIEPLIPGLRRYALAWTRDAAAADDLVQDCLERAVAGWWRRRGDNVRPWLYAILHNLLVDYGRRQKRRGGMVPIEDVDEAMIGVAPAQEAGLHHGDVLRALDALPVEQRAVLLLVSVEDLSYAEAAAVLGVPIGTVMSRISRGRGRLSAMLAAGDQPQVRSAK</sequence>
<evidence type="ECO:0000256" key="3">
    <source>
        <dbReference type="ARBA" id="ARBA00023082"/>
    </source>
</evidence>
<gene>
    <name evidence="7" type="ORF">EWE75_22455</name>
</gene>
<dbReference type="EMBL" id="SGIS01000064">
    <property type="protein sequence ID" value="RZF60552.1"/>
    <property type="molecule type" value="Genomic_DNA"/>
</dbReference>
<protein>
    <submittedName>
        <fullName evidence="7">RNA polymerase sigma factor</fullName>
    </submittedName>
</protein>
<accession>A0A4Q6XSN9</accession>
<name>A0A4Q6XSN9_9SPHN</name>
<dbReference type="NCBIfam" id="TIGR02937">
    <property type="entry name" value="sigma70-ECF"/>
    <property type="match status" value="1"/>
</dbReference>
<dbReference type="InterPro" id="IPR013249">
    <property type="entry name" value="RNA_pol_sigma70_r4_t2"/>
</dbReference>
<dbReference type="OrthoDB" id="9797134at2"/>
<keyword evidence="8" id="KW-1185">Reference proteome</keyword>
<dbReference type="SUPFAM" id="SSF88946">
    <property type="entry name" value="Sigma2 domain of RNA polymerase sigma factors"/>
    <property type="match status" value="1"/>
</dbReference>
<evidence type="ECO:0000256" key="2">
    <source>
        <dbReference type="ARBA" id="ARBA00023015"/>
    </source>
</evidence>